<keyword evidence="4" id="KW-0964">Secreted</keyword>
<dbReference type="NCBIfam" id="TIGR01640">
    <property type="entry name" value="F_box_assoc_1"/>
    <property type="match status" value="1"/>
</dbReference>
<dbReference type="InterPro" id="IPR001929">
    <property type="entry name" value="Germin"/>
</dbReference>
<dbReference type="InterPro" id="IPR017451">
    <property type="entry name" value="F-box-assoc_interact_dom"/>
</dbReference>
<evidence type="ECO:0000259" key="11">
    <source>
        <dbReference type="SMART" id="SM00835"/>
    </source>
</evidence>
<dbReference type="PANTHER" id="PTHR31111">
    <property type="entry name" value="BNAA05G37150D PROTEIN-RELATED"/>
    <property type="match status" value="1"/>
</dbReference>
<dbReference type="AlphaFoldDB" id="A0ABC8JW03"/>
<evidence type="ECO:0000256" key="5">
    <source>
        <dbReference type="ARBA" id="ARBA00022729"/>
    </source>
</evidence>
<accession>A0ABC8JW03</accession>
<dbReference type="Gene3D" id="1.20.1280.50">
    <property type="match status" value="1"/>
</dbReference>
<evidence type="ECO:0000256" key="7">
    <source>
        <dbReference type="ARBA" id="ARBA00023211"/>
    </source>
</evidence>
<dbReference type="Gene3D" id="2.60.120.10">
    <property type="entry name" value="Jelly Rolls"/>
    <property type="match status" value="1"/>
</dbReference>
<proteinExistence type="inferred from homology"/>
<comment type="subcellular location">
    <subcellularLocation>
        <location evidence="1">Secreted</location>
        <location evidence="1">Extracellular space</location>
        <location evidence="1">Apoplast</location>
    </subcellularLocation>
</comment>
<dbReference type="InterPro" id="IPR006045">
    <property type="entry name" value="Cupin_1"/>
</dbReference>
<reference evidence="12 13" key="1">
    <citation type="submission" date="2022-03" db="EMBL/GenBank/DDBJ databases">
        <authorList>
            <person name="Macdonald S."/>
            <person name="Ahmed S."/>
            <person name="Newling K."/>
        </authorList>
    </citation>
    <scope>NUCLEOTIDE SEQUENCE [LARGE SCALE GENOMIC DNA]</scope>
</reference>
<dbReference type="Proteomes" id="UP001642260">
    <property type="component" value="Unassembled WGS sequence"/>
</dbReference>
<dbReference type="PRINTS" id="PR00325">
    <property type="entry name" value="GERMIN"/>
</dbReference>
<evidence type="ECO:0000259" key="10">
    <source>
        <dbReference type="SMART" id="SM00256"/>
    </source>
</evidence>
<feature type="binding site" evidence="8">
    <location>
        <position position="408"/>
    </location>
    <ligand>
        <name>Mn(2+)</name>
        <dbReference type="ChEBI" id="CHEBI:29035"/>
    </ligand>
</feature>
<dbReference type="SUPFAM" id="SSF51182">
    <property type="entry name" value="RmlC-like cupins"/>
    <property type="match status" value="1"/>
</dbReference>
<comment type="similarity">
    <text evidence="2">Belongs to the germin family.</text>
</comment>
<keyword evidence="7 8" id="KW-0464">Manganese</keyword>
<dbReference type="SMART" id="SM00835">
    <property type="entry name" value="Cupin_1"/>
    <property type="match status" value="1"/>
</dbReference>
<evidence type="ECO:0000256" key="1">
    <source>
        <dbReference type="ARBA" id="ARBA00004271"/>
    </source>
</evidence>
<evidence type="ECO:0000256" key="9">
    <source>
        <dbReference type="SAM" id="MobiDB-lite"/>
    </source>
</evidence>
<feature type="domain" description="Cupin type-1" evidence="11">
    <location>
        <begin position="339"/>
        <end position="460"/>
    </location>
</feature>
<name>A0ABC8JW03_ERUVS</name>
<dbReference type="InterPro" id="IPR011051">
    <property type="entry name" value="RmlC_Cupin_sf"/>
</dbReference>
<evidence type="ECO:0000256" key="2">
    <source>
        <dbReference type="ARBA" id="ARBA00007456"/>
    </source>
</evidence>
<organism evidence="12 13">
    <name type="scientific">Eruca vesicaria subsp. sativa</name>
    <name type="common">Garden rocket</name>
    <name type="synonym">Eruca sativa</name>
    <dbReference type="NCBI Taxonomy" id="29727"/>
    <lineage>
        <taxon>Eukaryota</taxon>
        <taxon>Viridiplantae</taxon>
        <taxon>Streptophyta</taxon>
        <taxon>Embryophyta</taxon>
        <taxon>Tracheophyta</taxon>
        <taxon>Spermatophyta</taxon>
        <taxon>Magnoliopsida</taxon>
        <taxon>eudicotyledons</taxon>
        <taxon>Gunneridae</taxon>
        <taxon>Pentapetalae</taxon>
        <taxon>rosids</taxon>
        <taxon>malvids</taxon>
        <taxon>Brassicales</taxon>
        <taxon>Brassicaceae</taxon>
        <taxon>Brassiceae</taxon>
        <taxon>Eruca</taxon>
    </lineage>
</organism>
<gene>
    <name evidence="12" type="ORF">ERUC_LOCUS14348</name>
</gene>
<dbReference type="SMART" id="SM00256">
    <property type="entry name" value="FBOX"/>
    <property type="match status" value="1"/>
</dbReference>
<evidence type="ECO:0008006" key="14">
    <source>
        <dbReference type="Google" id="ProtNLM"/>
    </source>
</evidence>
<evidence type="ECO:0000256" key="3">
    <source>
        <dbReference type="ARBA" id="ARBA00022523"/>
    </source>
</evidence>
<evidence type="ECO:0000256" key="4">
    <source>
        <dbReference type="ARBA" id="ARBA00022525"/>
    </source>
</evidence>
<evidence type="ECO:0000313" key="13">
    <source>
        <dbReference type="Proteomes" id="UP001642260"/>
    </source>
</evidence>
<keyword evidence="8" id="KW-0479">Metal-binding</keyword>
<dbReference type="SUPFAM" id="SSF81383">
    <property type="entry name" value="F-box domain"/>
    <property type="match status" value="1"/>
</dbReference>
<evidence type="ECO:0000313" key="12">
    <source>
        <dbReference type="EMBL" id="CAH8337331.1"/>
    </source>
</evidence>
<comment type="caution">
    <text evidence="12">The sequence shown here is derived from an EMBL/GenBank/DDBJ whole genome shotgun (WGS) entry which is preliminary data.</text>
</comment>
<dbReference type="InterPro" id="IPR001810">
    <property type="entry name" value="F-box_dom"/>
</dbReference>
<dbReference type="InterPro" id="IPR013187">
    <property type="entry name" value="F-box-assoc_dom_typ3"/>
</dbReference>
<keyword evidence="13" id="KW-1185">Reference proteome</keyword>
<evidence type="ECO:0000256" key="6">
    <source>
        <dbReference type="ARBA" id="ARBA00023180"/>
    </source>
</evidence>
<dbReference type="Pfam" id="PF00190">
    <property type="entry name" value="Cupin_1"/>
    <property type="match status" value="1"/>
</dbReference>
<dbReference type="PANTHER" id="PTHR31111:SF138">
    <property type="entry name" value="F-BOX ASSOCIATED DOMAIN-CONTAINING PROTEIN"/>
    <property type="match status" value="1"/>
</dbReference>
<dbReference type="InterPro" id="IPR036047">
    <property type="entry name" value="F-box-like_dom_sf"/>
</dbReference>
<sequence>MERNISSDKGKQIIKEKEDEREKKMSNCFPNDLIMEIIKRVPLKSAVRMCSVSKSWHNMICTEYLSGQFLSHSVANPRILFTSFVTDVIKQHKAPKKKIAYRWFHSVLQKKPPELWNQNQIPLPRLECNSIQSINMISQMVLGLVCCFDRNGNSVICNPGCGGAYKDLPKVNVSMEEGTYFFLGFDEKGQQFKILCVIRGPSRMETQVLSLVDENSSWRRVDCETPHNCIYPGPCLVGKLYYGAYYLTDVNSFFVMSFDLNTEEFSVIEAPSEATGATLVKINNKLALIRDIPNQHSRPIWIFEAAGTWSKLPYEIPEFTDVTLFGKYYKCIGTIGNDQFVFARAEAVELSAKILVISSGIRQIFYKYCYRVDSEGQLYVGFVTTAGKLVAKYINKGEVFVFPKGLLHFQTKIAKSAPASVIAAFDSQLPGTQSLVSSLFGALPEDILVKSFQFRPKQVKRIKSRYQPKK</sequence>
<feature type="region of interest" description="Disordered" evidence="9">
    <location>
        <begin position="1"/>
        <end position="21"/>
    </location>
</feature>
<protein>
    <recommendedName>
        <fullName evidence="14">F-box domain-containing protein</fullName>
    </recommendedName>
</protein>
<keyword evidence="6" id="KW-0325">Glycoprotein</keyword>
<dbReference type="EMBL" id="CAKOAT010134266">
    <property type="protein sequence ID" value="CAH8337331.1"/>
    <property type="molecule type" value="Genomic_DNA"/>
</dbReference>
<dbReference type="Pfam" id="PF00646">
    <property type="entry name" value="F-box"/>
    <property type="match status" value="1"/>
</dbReference>
<keyword evidence="5" id="KW-0732">Signal</keyword>
<dbReference type="InterPro" id="IPR014710">
    <property type="entry name" value="RmlC-like_jellyroll"/>
</dbReference>
<feature type="domain" description="F-box" evidence="10">
    <location>
        <begin position="29"/>
        <end position="70"/>
    </location>
</feature>
<dbReference type="Pfam" id="PF08268">
    <property type="entry name" value="FBA_3"/>
    <property type="match status" value="1"/>
</dbReference>
<evidence type="ECO:0000256" key="8">
    <source>
        <dbReference type="PIRSR" id="PIRSR601929-2"/>
    </source>
</evidence>
<dbReference type="GO" id="GO:0048046">
    <property type="term" value="C:apoplast"/>
    <property type="evidence" value="ECO:0007669"/>
    <property type="project" value="UniProtKB-SubCell"/>
</dbReference>
<keyword evidence="3" id="KW-0052">Apoplast</keyword>